<dbReference type="Pfam" id="PF03704">
    <property type="entry name" value="BTAD"/>
    <property type="match status" value="1"/>
</dbReference>
<dbReference type="GO" id="GO:0003677">
    <property type="term" value="F:DNA binding"/>
    <property type="evidence" value="ECO:0007669"/>
    <property type="project" value="InterPro"/>
</dbReference>
<dbReference type="AlphaFoldDB" id="A0A7W8HEK9"/>
<dbReference type="InterPro" id="IPR036388">
    <property type="entry name" value="WH-like_DNA-bd_sf"/>
</dbReference>
<dbReference type="SUPFAM" id="SSF48452">
    <property type="entry name" value="TPR-like"/>
    <property type="match status" value="1"/>
</dbReference>
<protein>
    <submittedName>
        <fullName evidence="2">Two-component SAPR family response regulator</fullName>
    </submittedName>
</protein>
<evidence type="ECO:0000313" key="3">
    <source>
        <dbReference type="Proteomes" id="UP000543642"/>
    </source>
</evidence>
<evidence type="ECO:0000259" key="1">
    <source>
        <dbReference type="Pfam" id="PF03704"/>
    </source>
</evidence>
<feature type="domain" description="Bacterial transcriptional activator" evidence="1">
    <location>
        <begin position="218"/>
        <end position="341"/>
    </location>
</feature>
<evidence type="ECO:0000313" key="2">
    <source>
        <dbReference type="EMBL" id="MBB5266300.1"/>
    </source>
</evidence>
<dbReference type="InterPro" id="IPR011990">
    <property type="entry name" value="TPR-like_helical_dom_sf"/>
</dbReference>
<dbReference type="EMBL" id="JACHFW010000026">
    <property type="protein sequence ID" value="MBB5266300.1"/>
    <property type="molecule type" value="Genomic_DNA"/>
</dbReference>
<comment type="caution">
    <text evidence="2">The sequence shown here is derived from an EMBL/GenBank/DDBJ whole genome shotgun (WGS) entry which is preliminary data.</text>
</comment>
<dbReference type="Gene3D" id="1.10.10.10">
    <property type="entry name" value="Winged helix-like DNA-binding domain superfamily/Winged helix DNA-binding domain"/>
    <property type="match status" value="1"/>
</dbReference>
<dbReference type="PANTHER" id="PTHR35807">
    <property type="entry name" value="TRANSCRIPTIONAL REGULATOR REDD-RELATED"/>
    <property type="match status" value="1"/>
</dbReference>
<dbReference type="SUPFAM" id="SSF46894">
    <property type="entry name" value="C-terminal effector domain of the bipartite response regulators"/>
    <property type="match status" value="1"/>
</dbReference>
<dbReference type="InterPro" id="IPR016032">
    <property type="entry name" value="Sig_transdc_resp-reg_C-effctor"/>
</dbReference>
<dbReference type="InterPro" id="IPR051677">
    <property type="entry name" value="AfsR-DnrI-RedD_regulator"/>
</dbReference>
<reference evidence="2 3" key="1">
    <citation type="submission" date="2020-08" db="EMBL/GenBank/DDBJ databases">
        <title>Genomic Encyclopedia of Type Strains, Phase IV (KMG-IV): sequencing the most valuable type-strain genomes for metagenomic binning, comparative biology and taxonomic classification.</title>
        <authorList>
            <person name="Goeker M."/>
        </authorList>
    </citation>
    <scope>NUCLEOTIDE SEQUENCE [LARGE SCALE GENOMIC DNA]</scope>
    <source>
        <strain evidence="2 3">DSM 106146</strain>
    </source>
</reference>
<dbReference type="GO" id="GO:0006355">
    <property type="term" value="P:regulation of DNA-templated transcription"/>
    <property type="evidence" value="ECO:0007669"/>
    <property type="project" value="InterPro"/>
</dbReference>
<dbReference type="Proteomes" id="UP000543642">
    <property type="component" value="Unassembled WGS sequence"/>
</dbReference>
<dbReference type="InterPro" id="IPR005158">
    <property type="entry name" value="BTAD"/>
</dbReference>
<accession>A0A7W8HEK9</accession>
<dbReference type="RefSeq" id="WP_183776675.1">
    <property type="nucleotide sequence ID" value="NZ_JACHFW010000026.1"/>
</dbReference>
<proteinExistence type="predicted"/>
<organism evidence="2 3">
    <name type="scientific">Catenibacillus scindens</name>
    <dbReference type="NCBI Taxonomy" id="673271"/>
    <lineage>
        <taxon>Bacteria</taxon>
        <taxon>Bacillati</taxon>
        <taxon>Bacillota</taxon>
        <taxon>Clostridia</taxon>
        <taxon>Lachnospirales</taxon>
        <taxon>Lachnospiraceae</taxon>
        <taxon>Catenibacillus</taxon>
    </lineage>
</organism>
<gene>
    <name evidence="2" type="ORF">HNP82_003457</name>
</gene>
<keyword evidence="3" id="KW-1185">Reference proteome</keyword>
<sequence length="356" mass="40258">MGGKLQYLEIKNFMRWVATLKRSEPMIFTDIEELRRTVPAEYDFFTQYGVRSLIAVPFSKRLNQGYIGVDNPKRYGADPAFLFIIAYAVAQELNEIKLNKSLAAAKQALKLTAGEVRINCFNGLTIHGSKGTLSEKDFISSRCYTLLSYLAVTAGNRATANQLALILWPDESCEIPMKSVRNIAYRLRSLLGYVGLEDLVVYANGIFSFNPEIKVVTDVGLFEELCDSIEMENNPKKRYRLYEAAVGLYSGNLLPRLSDNIYFIPSITYYQGLYFRLAGRYIERQTECGEYVYAHKAAKAALAFDPFNSSLNMHLTILLYQQSGAGTANAFYTGIKRHLTEAHIQRIKQTCPNMII</sequence>
<name>A0A7W8HEK9_9FIRM</name>
<dbReference type="Gene3D" id="1.25.40.10">
    <property type="entry name" value="Tetratricopeptide repeat domain"/>
    <property type="match status" value="1"/>
</dbReference>